<evidence type="ECO:0000256" key="7">
    <source>
        <dbReference type="ARBA" id="ARBA00022982"/>
    </source>
</evidence>
<evidence type="ECO:0000256" key="8">
    <source>
        <dbReference type="ARBA" id="ARBA00022989"/>
    </source>
</evidence>
<keyword evidence="9 11" id="KW-0496">Mitochondrion</keyword>
<dbReference type="PANTHER" id="PTHR12119">
    <property type="entry name" value="UBIQUINOL-CYTOCHROME C REDUCTASE COMPLEX UBIQUINONE-BINDING PROTEIN QP-C"/>
    <property type="match status" value="1"/>
</dbReference>
<dbReference type="AlphaFoldDB" id="A0A8H3BVB4"/>
<protein>
    <recommendedName>
        <fullName evidence="11">Cytochrome b-c1 complex subunit 8</fullName>
    </recommendedName>
    <alternativeName>
        <fullName evidence="11">Complex III subunit 8</fullName>
    </alternativeName>
</protein>
<evidence type="ECO:0000256" key="10">
    <source>
        <dbReference type="ARBA" id="ARBA00023136"/>
    </source>
</evidence>
<dbReference type="GO" id="GO:0005743">
    <property type="term" value="C:mitochondrial inner membrane"/>
    <property type="evidence" value="ECO:0007669"/>
    <property type="project" value="UniProtKB-SubCell"/>
</dbReference>
<evidence type="ECO:0000313" key="12">
    <source>
        <dbReference type="EMBL" id="CAE6467936.1"/>
    </source>
</evidence>
<dbReference type="InterPro" id="IPR004205">
    <property type="entry name" value="Cyt_bc1_su8"/>
</dbReference>
<dbReference type="Proteomes" id="UP000663850">
    <property type="component" value="Unassembled WGS sequence"/>
</dbReference>
<dbReference type="Pfam" id="PF02939">
    <property type="entry name" value="UcrQ"/>
    <property type="match status" value="1"/>
</dbReference>
<dbReference type="InterPro" id="IPR036642">
    <property type="entry name" value="Cyt_bc1_su8_sf"/>
</dbReference>
<dbReference type="GO" id="GO:0006122">
    <property type="term" value="P:mitochondrial electron transport, ubiquinol to cytochrome c"/>
    <property type="evidence" value="ECO:0007669"/>
    <property type="project" value="UniProtKB-UniRule"/>
</dbReference>
<dbReference type="FunFam" id="1.20.5.210:FF:000001">
    <property type="entry name" value="Cytochrome b-c1 complex subunit 8"/>
    <property type="match status" value="1"/>
</dbReference>
<dbReference type="GO" id="GO:0045275">
    <property type="term" value="C:respiratory chain complex III"/>
    <property type="evidence" value="ECO:0007669"/>
    <property type="project" value="UniProtKB-UniRule"/>
</dbReference>
<comment type="caution">
    <text evidence="12">The sequence shown here is derived from an EMBL/GenBank/DDBJ whole genome shotgun (WGS) entry which is preliminary data.</text>
</comment>
<comment type="similarity">
    <text evidence="2 11">Belongs to the UQCRQ/QCR8 family.</text>
</comment>
<keyword evidence="10" id="KW-0472">Membrane</keyword>
<name>A0A8H3BVB4_9AGAM</name>
<evidence type="ECO:0000256" key="4">
    <source>
        <dbReference type="ARBA" id="ARBA00022660"/>
    </source>
</evidence>
<dbReference type="SUPFAM" id="SSF81508">
    <property type="entry name" value="Ubiquinone-binding protein QP-C of cytochrome bc1 complex (Ubiquinol-cytochrome c reductase)"/>
    <property type="match status" value="2"/>
</dbReference>
<dbReference type="EMBL" id="CAJMWZ010003053">
    <property type="protein sequence ID" value="CAE6467936.1"/>
    <property type="molecule type" value="Genomic_DNA"/>
</dbReference>
<evidence type="ECO:0000256" key="11">
    <source>
        <dbReference type="RuleBase" id="RU368118"/>
    </source>
</evidence>
<evidence type="ECO:0000256" key="2">
    <source>
        <dbReference type="ARBA" id="ARBA00007668"/>
    </source>
</evidence>
<gene>
    <name evidence="12" type="ORF">RDB_LOCUS58094</name>
</gene>
<keyword evidence="7 11" id="KW-0249">Electron transport</keyword>
<accession>A0A8H3BVB4</accession>
<evidence type="ECO:0000256" key="5">
    <source>
        <dbReference type="ARBA" id="ARBA00022692"/>
    </source>
</evidence>
<dbReference type="PANTHER" id="PTHR12119:SF2">
    <property type="entry name" value="CYTOCHROME B-C1 COMPLEX SUBUNIT 8"/>
    <property type="match status" value="1"/>
</dbReference>
<comment type="subunit">
    <text evidence="11">Component of the ubiquinol-cytochrome c oxidoreductase (cytochrome b-c1 complex, complex III, CIII), a multisubunit enzyme composed of 3 respiratory subunits cytochrome b, cytochrome c1 and Rieske protein, 2 core protein subunits, and additional low-molecular weight protein subunits. The complex exists as an obligatory dimer and forms supercomplexes (SCs) in the inner mitochondrial membrane with cytochrome c oxidase (complex IV, CIV).</text>
</comment>
<dbReference type="Gene3D" id="1.20.5.210">
    <property type="entry name" value="Cytochrome b-c1 complex subunit 8"/>
    <property type="match status" value="2"/>
</dbReference>
<evidence type="ECO:0000256" key="6">
    <source>
        <dbReference type="ARBA" id="ARBA00022792"/>
    </source>
</evidence>
<keyword evidence="4 11" id="KW-0679">Respiratory chain</keyword>
<reference evidence="12" key="1">
    <citation type="submission" date="2021-01" db="EMBL/GenBank/DDBJ databases">
        <authorList>
            <person name="Kaushik A."/>
        </authorList>
    </citation>
    <scope>NUCLEOTIDE SEQUENCE</scope>
    <source>
        <strain evidence="12">Type strain: AG8-Rh-89/</strain>
    </source>
</reference>
<proteinExistence type="inferred from homology"/>
<sequence length="159" mass="17514">MRPTNVAMSAMPTGKSWMGWWGNFNGPKQKGIISYSLSPYKQRAFAGALHGYLFNGYARLAAQAPYFVIPFGTAKSWMGWWGDFNGPKQKGIISYSISPYKQRAFAGALHGYLFNGYARIAAQAPYFAIPFGAAYAVYVWANKRDAFLNSKAGHGHGGH</sequence>
<evidence type="ECO:0000313" key="13">
    <source>
        <dbReference type="Proteomes" id="UP000663850"/>
    </source>
</evidence>
<evidence type="ECO:0000256" key="1">
    <source>
        <dbReference type="ARBA" id="ARBA00004434"/>
    </source>
</evidence>
<comment type="function">
    <text evidence="11">Component of the ubiquinol-cytochrome c oxidoreductase, a multisubunit transmembrane complex that is part of the mitochondrial electron transport chain which drives oxidative phosphorylation. The complex plays an important role in the uptake of multiple carbon sources present in different host niches.</text>
</comment>
<comment type="subcellular location">
    <subcellularLocation>
        <location evidence="1 11">Mitochondrion inner membrane</location>
        <topology evidence="1 11">Single-pass membrane protein</topology>
    </subcellularLocation>
</comment>
<evidence type="ECO:0000256" key="3">
    <source>
        <dbReference type="ARBA" id="ARBA00022448"/>
    </source>
</evidence>
<organism evidence="12 13">
    <name type="scientific">Rhizoctonia solani</name>
    <dbReference type="NCBI Taxonomy" id="456999"/>
    <lineage>
        <taxon>Eukaryota</taxon>
        <taxon>Fungi</taxon>
        <taxon>Dikarya</taxon>
        <taxon>Basidiomycota</taxon>
        <taxon>Agaricomycotina</taxon>
        <taxon>Agaricomycetes</taxon>
        <taxon>Cantharellales</taxon>
        <taxon>Ceratobasidiaceae</taxon>
        <taxon>Rhizoctonia</taxon>
    </lineage>
</organism>
<keyword evidence="8" id="KW-1133">Transmembrane helix</keyword>
<keyword evidence="3 11" id="KW-0813">Transport</keyword>
<keyword evidence="5" id="KW-0812">Transmembrane</keyword>
<keyword evidence="6 11" id="KW-0999">Mitochondrion inner membrane</keyword>
<evidence type="ECO:0000256" key="9">
    <source>
        <dbReference type="ARBA" id="ARBA00023128"/>
    </source>
</evidence>